<dbReference type="GO" id="GO:0004197">
    <property type="term" value="F:cysteine-type endopeptidase activity"/>
    <property type="evidence" value="ECO:0007669"/>
    <property type="project" value="InterPro"/>
</dbReference>
<dbReference type="Gene3D" id="3.40.50.1460">
    <property type="match status" value="1"/>
</dbReference>
<dbReference type="InterPro" id="IPR011990">
    <property type="entry name" value="TPR-like_helical_dom_sf"/>
</dbReference>
<comment type="caution">
    <text evidence="6">The sequence shown here is derived from an EMBL/GenBank/DDBJ whole genome shotgun (WGS) entry which is preliminary data.</text>
</comment>
<keyword evidence="1" id="KW-0677">Repeat</keyword>
<dbReference type="Pfam" id="PF13432">
    <property type="entry name" value="TPR_16"/>
    <property type="match status" value="1"/>
</dbReference>
<dbReference type="InterPro" id="IPR011600">
    <property type="entry name" value="Pept_C14_caspase"/>
</dbReference>
<dbReference type="Pfam" id="PF13181">
    <property type="entry name" value="TPR_8"/>
    <property type="match status" value="1"/>
</dbReference>
<evidence type="ECO:0000259" key="5">
    <source>
        <dbReference type="PROSITE" id="PS50208"/>
    </source>
</evidence>
<dbReference type="Proteomes" id="UP000004095">
    <property type="component" value="Unassembled WGS sequence"/>
</dbReference>
<dbReference type="Gene3D" id="1.25.40.10">
    <property type="entry name" value="Tetratricopeptide repeat domain"/>
    <property type="match status" value="3"/>
</dbReference>
<feature type="domain" description="Caspase family p20" evidence="5">
    <location>
        <begin position="513"/>
        <end position="586"/>
    </location>
</feature>
<evidence type="ECO:0000256" key="4">
    <source>
        <dbReference type="SAM" id="SignalP"/>
    </source>
</evidence>
<gene>
    <name evidence="6" type="ORF">M23134_04518</name>
</gene>
<evidence type="ECO:0000256" key="2">
    <source>
        <dbReference type="ARBA" id="ARBA00022803"/>
    </source>
</evidence>
<dbReference type="eggNOG" id="COG4249">
    <property type="taxonomic scope" value="Bacteria"/>
</dbReference>
<dbReference type="eggNOG" id="COG0457">
    <property type="taxonomic scope" value="Bacteria"/>
</dbReference>
<dbReference type="RefSeq" id="WP_002703000.1">
    <property type="nucleotide sequence ID" value="NZ_AAWS01000050.1"/>
</dbReference>
<evidence type="ECO:0000256" key="3">
    <source>
        <dbReference type="PROSITE-ProRule" id="PRU00339"/>
    </source>
</evidence>
<dbReference type="InterPro" id="IPR013783">
    <property type="entry name" value="Ig-like_fold"/>
</dbReference>
<keyword evidence="2 3" id="KW-0802">TPR repeat</keyword>
<keyword evidence="7" id="KW-1185">Reference proteome</keyword>
<dbReference type="InterPro" id="IPR019734">
    <property type="entry name" value="TPR_rpt"/>
</dbReference>
<dbReference type="PROSITE" id="PS50208">
    <property type="entry name" value="CASPASE_P20"/>
    <property type="match status" value="1"/>
</dbReference>
<reference evidence="6 7" key="1">
    <citation type="submission" date="2007-01" db="EMBL/GenBank/DDBJ databases">
        <authorList>
            <person name="Haygood M."/>
            <person name="Podell S."/>
            <person name="Anderson C."/>
            <person name="Hopkinson B."/>
            <person name="Roe K."/>
            <person name="Barbeau K."/>
            <person name="Gaasterland T."/>
            <person name="Ferriera S."/>
            <person name="Johnson J."/>
            <person name="Kravitz S."/>
            <person name="Beeson K."/>
            <person name="Sutton G."/>
            <person name="Rogers Y.-H."/>
            <person name="Friedman R."/>
            <person name="Frazier M."/>
            <person name="Venter J.C."/>
        </authorList>
    </citation>
    <scope>NUCLEOTIDE SEQUENCE [LARGE SCALE GENOMIC DNA]</scope>
    <source>
        <strain evidence="6 7">ATCC 23134</strain>
    </source>
</reference>
<feature type="repeat" description="TPR" evidence="3">
    <location>
        <begin position="64"/>
        <end position="97"/>
    </location>
</feature>
<sequence>MLKDKKLTAFFACFFTLSYIGSQVLFAQSANTYLSQGKAKSEAGAYAQAIQDFTKAINLNSHSDDAYHYRGEAYFRVRRYVKALADFNKAIEIDPRQSSASYHLRGLVKYNLKLYKQAIADYNQAIKIAYSDETYFVDRAKAFLELKRYKKALRDCNAALKISKTYAYALSVRGLVKAAQGNRQAASEDLKAAIQNAKNDPKEYMYRNYLGDFYRNTRQTTRAIEEYSAAIHLNPRNTHGLYNRSLLRLTLGNYDKALEDAHRTILNNRRFVKAYAVRGIAKRYSGVNQEAQMTADLQKYLRSARKATDYHYISWLLFEHSHKNKEMLTEAKKWALKAVKLENNFTNNFLCANILFDMGETPQALKYANTAMTFTKSEGLSKAKTLAMRIGRNLNDIQPPVIRISTPLAANNNTRGVIVVAEDKKITIAGQVTDESGVASVLINGNPARLDHSGNFDGVTVLEKAENLVKVRATDKRGNSSTQEFVVKRKVKAATPISKKKGKENLILGTHRALLVATNEYTHWDNLMNPVYDAKAIAKDLKEIYGFEIDLLLNPTKDEIVLKLRSYAKKQYENNDELFIFFAGHGQFDEVFKEGYLVTKDSKLNDESKSSYISHSNLRTYINNINCKHVFLMMDVCFGGTFDPLIASRGMKEHELTKSRAEYVNRKLRYKTRRYLTSGGKEYVPDGRAGNHSPFARRFLTALRSEGGENGILSIAEILKFVQTVTPNPRSGEFGSNEPGSEFLFVVR</sequence>
<dbReference type="InterPro" id="IPR001309">
    <property type="entry name" value="Pept_C14_p20"/>
</dbReference>
<dbReference type="InterPro" id="IPR050498">
    <property type="entry name" value="Ycf3"/>
</dbReference>
<organism evidence="6 7">
    <name type="scientific">Microscilla marina ATCC 23134</name>
    <dbReference type="NCBI Taxonomy" id="313606"/>
    <lineage>
        <taxon>Bacteria</taxon>
        <taxon>Pseudomonadati</taxon>
        <taxon>Bacteroidota</taxon>
        <taxon>Cytophagia</taxon>
        <taxon>Cytophagales</taxon>
        <taxon>Microscillaceae</taxon>
        <taxon>Microscilla</taxon>
    </lineage>
</organism>
<dbReference type="SUPFAM" id="SSF48452">
    <property type="entry name" value="TPR-like"/>
    <property type="match status" value="2"/>
</dbReference>
<dbReference type="InterPro" id="IPR029030">
    <property type="entry name" value="Caspase-like_dom_sf"/>
</dbReference>
<dbReference type="PROSITE" id="PS50293">
    <property type="entry name" value="TPR_REGION"/>
    <property type="match status" value="1"/>
</dbReference>
<keyword evidence="4" id="KW-0732">Signal</keyword>
<feature type="repeat" description="TPR" evidence="3">
    <location>
        <begin position="30"/>
        <end position="63"/>
    </location>
</feature>
<feature type="chain" id="PRO_5002642522" evidence="4">
    <location>
        <begin position="28"/>
        <end position="748"/>
    </location>
</feature>
<evidence type="ECO:0000313" key="6">
    <source>
        <dbReference type="EMBL" id="EAY25337.1"/>
    </source>
</evidence>
<protein>
    <submittedName>
        <fullName evidence="6">Tetratricopeptide repeat family protein, putative</fullName>
    </submittedName>
</protein>
<evidence type="ECO:0000313" key="7">
    <source>
        <dbReference type="Proteomes" id="UP000004095"/>
    </source>
</evidence>
<proteinExistence type="predicted"/>
<feature type="repeat" description="TPR" evidence="3">
    <location>
        <begin position="204"/>
        <end position="237"/>
    </location>
</feature>
<accession>A1ZW99</accession>
<dbReference type="GO" id="GO:0006508">
    <property type="term" value="P:proteolysis"/>
    <property type="evidence" value="ECO:0007669"/>
    <property type="project" value="InterPro"/>
</dbReference>
<dbReference type="Pfam" id="PF00656">
    <property type="entry name" value="Peptidase_C14"/>
    <property type="match status" value="1"/>
</dbReference>
<feature type="signal peptide" evidence="4">
    <location>
        <begin position="1"/>
        <end position="27"/>
    </location>
</feature>
<dbReference type="OrthoDB" id="976443at2"/>
<dbReference type="PROSITE" id="PS50005">
    <property type="entry name" value="TPR"/>
    <property type="match status" value="3"/>
</dbReference>
<evidence type="ECO:0000256" key="1">
    <source>
        <dbReference type="ARBA" id="ARBA00022737"/>
    </source>
</evidence>
<dbReference type="PANTHER" id="PTHR44858">
    <property type="entry name" value="TETRATRICOPEPTIDE REPEAT PROTEIN 6"/>
    <property type="match status" value="1"/>
</dbReference>
<dbReference type="SMART" id="SM00028">
    <property type="entry name" value="TPR"/>
    <property type="match status" value="8"/>
</dbReference>
<dbReference type="EMBL" id="AAWS01000050">
    <property type="protein sequence ID" value="EAY25337.1"/>
    <property type="molecule type" value="Genomic_DNA"/>
</dbReference>
<name>A1ZW99_MICM2</name>
<dbReference type="Gene3D" id="2.60.40.10">
    <property type="entry name" value="Immunoglobulins"/>
    <property type="match status" value="1"/>
</dbReference>
<dbReference type="Pfam" id="PF00515">
    <property type="entry name" value="TPR_1"/>
    <property type="match status" value="1"/>
</dbReference>
<dbReference type="SUPFAM" id="SSF52129">
    <property type="entry name" value="Caspase-like"/>
    <property type="match status" value="1"/>
</dbReference>
<dbReference type="PANTHER" id="PTHR44858:SF1">
    <property type="entry name" value="UDP-N-ACETYLGLUCOSAMINE--PEPTIDE N-ACETYLGLUCOSAMINYLTRANSFERASE SPINDLY-RELATED"/>
    <property type="match status" value="1"/>
</dbReference>
<dbReference type="AlphaFoldDB" id="A1ZW99"/>